<dbReference type="Gene3D" id="3.40.720.10">
    <property type="entry name" value="Alkaline Phosphatase, subunit A"/>
    <property type="match status" value="1"/>
</dbReference>
<comment type="caution">
    <text evidence="3">The sequence shown here is derived from an EMBL/GenBank/DDBJ whole genome shotgun (WGS) entry which is preliminary data.</text>
</comment>
<keyword evidence="4" id="KW-1185">Reference proteome</keyword>
<dbReference type="Proteomes" id="UP000764045">
    <property type="component" value="Unassembled WGS sequence"/>
</dbReference>
<dbReference type="GO" id="GO:0046872">
    <property type="term" value="F:metal ion binding"/>
    <property type="evidence" value="ECO:0007669"/>
    <property type="project" value="InterPro"/>
</dbReference>
<dbReference type="RefSeq" id="WP_205111387.1">
    <property type="nucleotide sequence ID" value="NZ_JACJJL010000027.1"/>
</dbReference>
<proteinExistence type="predicted"/>
<organism evidence="3 4">
    <name type="scientific">Marseilla massiliensis</name>
    <dbReference type="NCBI Taxonomy" id="1841864"/>
    <lineage>
        <taxon>Bacteria</taxon>
        <taxon>Pseudomonadati</taxon>
        <taxon>Bacteroidota</taxon>
        <taxon>Bacteroidia</taxon>
        <taxon>Bacteroidales</taxon>
        <taxon>Prevotellaceae</taxon>
        <taxon>Marseilla</taxon>
    </lineage>
</organism>
<evidence type="ECO:0000313" key="4">
    <source>
        <dbReference type="Proteomes" id="UP000764045"/>
    </source>
</evidence>
<dbReference type="InterPro" id="IPR006124">
    <property type="entry name" value="Metalloenzyme"/>
</dbReference>
<feature type="domain" description="Metalloenzyme" evidence="2">
    <location>
        <begin position="214"/>
        <end position="299"/>
    </location>
</feature>
<feature type="chain" id="PRO_5036727046" evidence="1">
    <location>
        <begin position="22"/>
        <end position="356"/>
    </location>
</feature>
<dbReference type="AlphaFoldDB" id="A0A939B5K3"/>
<dbReference type="Pfam" id="PF01676">
    <property type="entry name" value="Metalloenzyme"/>
    <property type="match status" value="1"/>
</dbReference>
<dbReference type="GO" id="GO:0003824">
    <property type="term" value="F:catalytic activity"/>
    <property type="evidence" value="ECO:0007669"/>
    <property type="project" value="InterPro"/>
</dbReference>
<gene>
    <name evidence="3" type="ORF">H6B30_13295</name>
</gene>
<dbReference type="SUPFAM" id="SSF53649">
    <property type="entry name" value="Alkaline phosphatase-like"/>
    <property type="match status" value="1"/>
</dbReference>
<protein>
    <submittedName>
        <fullName evidence="3">Alkaline phosphatase family protein</fullName>
    </submittedName>
</protein>
<evidence type="ECO:0000313" key="3">
    <source>
        <dbReference type="EMBL" id="MBM6662710.1"/>
    </source>
</evidence>
<sequence length="356" mass="40545">MRKIAKLLLAAMLVVPAMVSAKNKVVVVMVDGYRWQELFRGADSTLVNTKEFGNPDMMKANFWRATADERRRALMPFTWSHIAKNGVMIGNRDKGCRMSVTNNMWFSYPGYNETLCGYPDDKNINSNAPVDNPNMTVFEVANNTPEYRGKVLVFGSWGRFIQIFNEKRSGLEVNANYRHSLAKQPTERELYVDKMQDGAPRYWEEERFDVFTHEYAVEAMKSRHPELLFVGYGDTDEWAHAGNYRLYLEAANDVDRFIRELWETAQADPFYKDQTTFIITCDHGRGVSADKGWFHHSREVDRSNETWLMAFGAGVPAKGVLTSGEYHNNQMAATVASLLGISFAPQHEGAGKAITF</sequence>
<keyword evidence="1" id="KW-0732">Signal</keyword>
<evidence type="ECO:0000256" key="1">
    <source>
        <dbReference type="SAM" id="SignalP"/>
    </source>
</evidence>
<evidence type="ECO:0000259" key="2">
    <source>
        <dbReference type="Pfam" id="PF01676"/>
    </source>
</evidence>
<feature type="signal peptide" evidence="1">
    <location>
        <begin position="1"/>
        <end position="21"/>
    </location>
</feature>
<dbReference type="InterPro" id="IPR017850">
    <property type="entry name" value="Alkaline_phosphatase_core_sf"/>
</dbReference>
<name>A0A939B5K3_9BACT</name>
<reference evidence="3 4" key="1">
    <citation type="journal article" date="2021" name="Sci. Rep.">
        <title>The distribution of antibiotic resistance genes in chicken gut microbiota commensals.</title>
        <authorList>
            <person name="Juricova H."/>
            <person name="Matiasovicova J."/>
            <person name="Kubasova T."/>
            <person name="Cejkova D."/>
            <person name="Rychlik I."/>
        </authorList>
    </citation>
    <scope>NUCLEOTIDE SEQUENCE [LARGE SCALE GENOMIC DNA]</scope>
    <source>
        <strain evidence="3 4">An819</strain>
    </source>
</reference>
<dbReference type="EMBL" id="JACJJL010000027">
    <property type="protein sequence ID" value="MBM6662710.1"/>
    <property type="molecule type" value="Genomic_DNA"/>
</dbReference>
<accession>A0A939B5K3</accession>